<keyword evidence="9" id="KW-1185">Reference proteome</keyword>
<keyword evidence="5 7" id="KW-1133">Transmembrane helix</keyword>
<feature type="transmembrane region" description="Helical" evidence="7">
    <location>
        <begin position="119"/>
        <end position="143"/>
    </location>
</feature>
<evidence type="ECO:0000256" key="5">
    <source>
        <dbReference type="ARBA" id="ARBA00022989"/>
    </source>
</evidence>
<comment type="caution">
    <text evidence="8">The sequence shown here is derived from an EMBL/GenBank/DDBJ whole genome shotgun (WGS) entry which is preliminary data.</text>
</comment>
<accession>A0ABU9PP77</accession>
<dbReference type="Proteomes" id="UP001495910">
    <property type="component" value="Unassembled WGS sequence"/>
</dbReference>
<evidence type="ECO:0000256" key="4">
    <source>
        <dbReference type="ARBA" id="ARBA00022692"/>
    </source>
</evidence>
<gene>
    <name evidence="8" type="ORF">V8G57_00170</name>
</gene>
<feature type="transmembrane region" description="Helical" evidence="7">
    <location>
        <begin position="366"/>
        <end position="396"/>
    </location>
</feature>
<feature type="transmembrane region" description="Helical" evidence="7">
    <location>
        <begin position="315"/>
        <end position="346"/>
    </location>
</feature>
<feature type="transmembrane region" description="Helical" evidence="7">
    <location>
        <begin position="32"/>
        <end position="57"/>
    </location>
</feature>
<evidence type="ECO:0000256" key="2">
    <source>
        <dbReference type="ARBA" id="ARBA00005697"/>
    </source>
</evidence>
<evidence type="ECO:0000313" key="8">
    <source>
        <dbReference type="EMBL" id="MEM4985790.1"/>
    </source>
</evidence>
<dbReference type="RefSeq" id="WP_342828044.1">
    <property type="nucleotide sequence ID" value="NZ_JBANDC010000001.1"/>
</dbReference>
<evidence type="ECO:0000313" key="9">
    <source>
        <dbReference type="Proteomes" id="UP001495910"/>
    </source>
</evidence>
<dbReference type="PANTHER" id="PTHR43337">
    <property type="entry name" value="XANTHINE/URACIL PERMEASE C887.17-RELATED"/>
    <property type="match status" value="1"/>
</dbReference>
<comment type="subcellular location">
    <subcellularLocation>
        <location evidence="1">Endomembrane system</location>
        <topology evidence="1">Multi-pass membrane protein</topology>
    </subcellularLocation>
</comment>
<dbReference type="EMBL" id="JBANDC010000001">
    <property type="protein sequence ID" value="MEM4985790.1"/>
    <property type="molecule type" value="Genomic_DNA"/>
</dbReference>
<feature type="transmembrane region" description="Helical" evidence="7">
    <location>
        <begin position="149"/>
        <end position="168"/>
    </location>
</feature>
<sequence length="424" mass="44145">MIAGMTTFAAMSYIVVVNPMILSSTGMDKQGLLLATVVSAVAGTLIMALWANLPIALAPGMGTNIVFAQILVGQMGVSWQTGLTMVFLNAVIFLVLSLTRWRERIIAAFPEPIKLGMQCSIGAFVAYLGLKSAGLVVAVPGSIAGFGNLGDPAALLALGGIVATPLLAGRRVPGALLISIIAITIAGSFIHGADGKVLTVWPDHMVAMPAFKTDLIGAFDFHEFLSKFHLLLPVTLYFLLSEFFAGTATLFGVTRRANLLTASGNLPDARAAFASDALASVVGAAVGTSTVTAYVESVAGVESGGRTGLMGVTVAVLFALSIFLAPLITIVPVQATAPVLVLVGLLMMEGFREIDLSRLEASLPPLLMTLVTVLTTDLMAGMAFGCFAYTLVAAALRRPQKVTLAVLALDAVLVLYLVLRHSIN</sequence>
<evidence type="ECO:0000256" key="3">
    <source>
        <dbReference type="ARBA" id="ARBA00022448"/>
    </source>
</evidence>
<feature type="transmembrane region" description="Helical" evidence="7">
    <location>
        <begin position="6"/>
        <end position="25"/>
    </location>
</feature>
<feature type="transmembrane region" description="Helical" evidence="7">
    <location>
        <begin position="230"/>
        <end position="253"/>
    </location>
</feature>
<proteinExistence type="inferred from homology"/>
<evidence type="ECO:0000256" key="7">
    <source>
        <dbReference type="SAM" id="Phobius"/>
    </source>
</evidence>
<keyword evidence="6 7" id="KW-0472">Membrane</keyword>
<protein>
    <submittedName>
        <fullName evidence="8">NCS2 family permease</fullName>
    </submittedName>
</protein>
<feature type="transmembrane region" description="Helical" evidence="7">
    <location>
        <begin position="402"/>
        <end position="419"/>
    </location>
</feature>
<evidence type="ECO:0000256" key="6">
    <source>
        <dbReference type="ARBA" id="ARBA00023136"/>
    </source>
</evidence>
<keyword evidence="4 7" id="KW-0812">Transmembrane</keyword>
<dbReference type="PANTHER" id="PTHR43337:SF1">
    <property type="entry name" value="XANTHINE_URACIL PERMEASE C887.17-RELATED"/>
    <property type="match status" value="1"/>
</dbReference>
<dbReference type="Pfam" id="PF00860">
    <property type="entry name" value="Xan_ur_permease"/>
    <property type="match status" value="1"/>
</dbReference>
<name>A0ABU9PP77_9BURK</name>
<organism evidence="8 9">
    <name type="scientific">Collimonas rhizosphaerae</name>
    <dbReference type="NCBI Taxonomy" id="3126357"/>
    <lineage>
        <taxon>Bacteria</taxon>
        <taxon>Pseudomonadati</taxon>
        <taxon>Pseudomonadota</taxon>
        <taxon>Betaproteobacteria</taxon>
        <taxon>Burkholderiales</taxon>
        <taxon>Oxalobacteraceae</taxon>
        <taxon>Collimonas</taxon>
    </lineage>
</organism>
<dbReference type="InterPro" id="IPR045018">
    <property type="entry name" value="Azg-like"/>
</dbReference>
<keyword evidence="3" id="KW-0813">Transport</keyword>
<evidence type="ECO:0000256" key="1">
    <source>
        <dbReference type="ARBA" id="ARBA00004127"/>
    </source>
</evidence>
<feature type="transmembrane region" description="Helical" evidence="7">
    <location>
        <begin position="77"/>
        <end position="98"/>
    </location>
</feature>
<reference evidence="8 9" key="1">
    <citation type="submission" date="2024-02" db="EMBL/GenBank/DDBJ databases">
        <title>Draft genome sequence of Collimonas sp. strain H4R21, an effective mineral-weathering bacterial strain isolated from the beech rhizosphere.</title>
        <authorList>
            <person name="Morin E."/>
            <person name="Uroz S."/>
            <person name="Leveau J.H.J."/>
            <person name="Kumar R."/>
            <person name="Rey M.W."/>
            <person name="Pham J."/>
        </authorList>
    </citation>
    <scope>NUCLEOTIDE SEQUENCE [LARGE SCALE GENOMIC DNA]</scope>
    <source>
        <strain evidence="8 9">H4R21</strain>
    </source>
</reference>
<dbReference type="InterPro" id="IPR006043">
    <property type="entry name" value="NCS2"/>
</dbReference>
<comment type="similarity">
    <text evidence="2">Belongs to the nucleobase:cation symporter-2 (NCS2) (TC 2.A.40) family. Azg-like subfamily.</text>
</comment>
<feature type="transmembrane region" description="Helical" evidence="7">
    <location>
        <begin position="175"/>
        <end position="193"/>
    </location>
</feature>